<reference evidence="2" key="1">
    <citation type="journal article" date="2022" name="New Phytol.">
        <title>Evolutionary transition to the ectomycorrhizal habit in the genomes of a hyperdiverse lineage of mushroom-forming fungi.</title>
        <authorList>
            <person name="Looney B."/>
            <person name="Miyauchi S."/>
            <person name="Morin E."/>
            <person name="Drula E."/>
            <person name="Courty P.E."/>
            <person name="Kohler A."/>
            <person name="Kuo A."/>
            <person name="LaButti K."/>
            <person name="Pangilinan J."/>
            <person name="Lipzen A."/>
            <person name="Riley R."/>
            <person name="Andreopoulos W."/>
            <person name="He G."/>
            <person name="Johnson J."/>
            <person name="Nolan M."/>
            <person name="Tritt A."/>
            <person name="Barry K.W."/>
            <person name="Grigoriev I.V."/>
            <person name="Nagy L.G."/>
            <person name="Hibbett D."/>
            <person name="Henrissat B."/>
            <person name="Matheny P.B."/>
            <person name="Labbe J."/>
            <person name="Martin F.M."/>
        </authorList>
    </citation>
    <scope>NUCLEOTIDE SEQUENCE</scope>
    <source>
        <strain evidence="2">BPL690</strain>
    </source>
</reference>
<keyword evidence="3" id="KW-1185">Reference proteome</keyword>
<dbReference type="EMBL" id="WTXG01000001">
    <property type="protein sequence ID" value="KAI0307656.1"/>
    <property type="molecule type" value="Genomic_DNA"/>
</dbReference>
<dbReference type="AlphaFoldDB" id="A0AAD4MC65"/>
<feature type="compositionally biased region" description="Polar residues" evidence="1">
    <location>
        <begin position="70"/>
        <end position="85"/>
    </location>
</feature>
<evidence type="ECO:0000313" key="3">
    <source>
        <dbReference type="Proteomes" id="UP001203297"/>
    </source>
</evidence>
<comment type="caution">
    <text evidence="2">The sequence shown here is derived from an EMBL/GenBank/DDBJ whole genome shotgun (WGS) entry which is preliminary data.</text>
</comment>
<sequence>MSQRQLFSFTCHHLSCDAGVLDETRRIAKRQAESTAKAPESRESSPQTYVSESATAELTKGADANVLPEPSSSGNLPSTLVTENGETMLHPELLTQESLASPPAAEDL</sequence>
<evidence type="ECO:0000313" key="2">
    <source>
        <dbReference type="EMBL" id="KAI0307656.1"/>
    </source>
</evidence>
<protein>
    <submittedName>
        <fullName evidence="2">Uncharacterized protein</fullName>
    </submittedName>
</protein>
<dbReference type="Proteomes" id="UP001203297">
    <property type="component" value="Unassembled WGS sequence"/>
</dbReference>
<proteinExistence type="predicted"/>
<gene>
    <name evidence="2" type="ORF">B0F90DRAFT_43229</name>
</gene>
<name>A0AAD4MC65_9AGAM</name>
<accession>A0AAD4MC65</accession>
<feature type="compositionally biased region" description="Polar residues" evidence="1">
    <location>
        <begin position="44"/>
        <end position="56"/>
    </location>
</feature>
<organism evidence="2 3">
    <name type="scientific">Multifurca ochricompacta</name>
    <dbReference type="NCBI Taxonomy" id="376703"/>
    <lineage>
        <taxon>Eukaryota</taxon>
        <taxon>Fungi</taxon>
        <taxon>Dikarya</taxon>
        <taxon>Basidiomycota</taxon>
        <taxon>Agaricomycotina</taxon>
        <taxon>Agaricomycetes</taxon>
        <taxon>Russulales</taxon>
        <taxon>Russulaceae</taxon>
        <taxon>Multifurca</taxon>
    </lineage>
</organism>
<feature type="region of interest" description="Disordered" evidence="1">
    <location>
        <begin position="29"/>
        <end position="108"/>
    </location>
</feature>
<evidence type="ECO:0000256" key="1">
    <source>
        <dbReference type="SAM" id="MobiDB-lite"/>
    </source>
</evidence>